<keyword evidence="9 10" id="KW-0472">Membrane</keyword>
<reference evidence="11 12" key="2">
    <citation type="journal article" date="2018" name="Int. J. Syst. Evol. Microbiol.">
        <title>Burkholderia insecticola sp. nov., a gut symbiotic bacterium of the bean bug Riptortus pedestris.</title>
        <authorList>
            <person name="Takeshita K."/>
            <person name="Tamaki H."/>
            <person name="Ohbayashi T."/>
            <person name="Meng X.-Y."/>
            <person name="Sone T."/>
            <person name="Mitani Y."/>
            <person name="Peeters C."/>
            <person name="Kikuchi Y."/>
            <person name="Vandamme P."/>
        </authorList>
    </citation>
    <scope>NUCLEOTIDE SEQUENCE [LARGE SCALE GENOMIC DNA]</scope>
    <source>
        <strain evidence="11">RPE64</strain>
    </source>
</reference>
<gene>
    <name evidence="11" type="ORF">BRPE64_ACDS28170</name>
</gene>
<dbReference type="SUPFAM" id="SSF103054">
    <property type="entry name" value="General secretion pathway protein M, EpsM"/>
    <property type="match status" value="1"/>
</dbReference>
<evidence type="ECO:0000256" key="7">
    <source>
        <dbReference type="ARBA" id="ARBA00022927"/>
    </source>
</evidence>
<keyword evidence="7" id="KW-0653">Protein transport</keyword>
<dbReference type="GO" id="GO:0005886">
    <property type="term" value="C:plasma membrane"/>
    <property type="evidence" value="ECO:0007669"/>
    <property type="project" value="UniProtKB-SubCell"/>
</dbReference>
<dbReference type="Gene3D" id="3.30.1360.100">
    <property type="entry name" value="General secretion pathway protein M, EpsM"/>
    <property type="match status" value="1"/>
</dbReference>
<dbReference type="Pfam" id="PF04612">
    <property type="entry name" value="T2SSM"/>
    <property type="match status" value="1"/>
</dbReference>
<keyword evidence="8 10" id="KW-1133">Transmembrane helix</keyword>
<dbReference type="Proteomes" id="UP000013966">
    <property type="component" value="Chromosome 1"/>
</dbReference>
<sequence>MDDQERPMKAEIGRSLTEFWEGRTPREKALLMWGGLVLGLALVYLVLWAPAYDGRQRLRDTLPTMQRQLATMTAQANEARALAGSAESVTPTGGALRDALAKSLADNGMQPTQIQVIGAAVQIQLKNASFPSWTIWLDDARRQFKVQVSEAHVTALKPDGQVDLTASLQPAGVK</sequence>
<dbReference type="InterPro" id="IPR023229">
    <property type="entry name" value="T2SS_M_periplasmic_sf"/>
</dbReference>
<comment type="similarity">
    <text evidence="2">Belongs to the GSP M family.</text>
</comment>
<dbReference type="AlphaFoldDB" id="R4WYX3"/>
<evidence type="ECO:0000256" key="5">
    <source>
        <dbReference type="ARBA" id="ARBA00022519"/>
    </source>
</evidence>
<feature type="transmembrane region" description="Helical" evidence="10">
    <location>
        <begin position="30"/>
        <end position="49"/>
    </location>
</feature>
<dbReference type="InterPro" id="IPR007690">
    <property type="entry name" value="T2SS_GspM"/>
</dbReference>
<keyword evidence="12" id="KW-1185">Reference proteome</keyword>
<organism evidence="11 12">
    <name type="scientific">Caballeronia insecticola</name>
    <dbReference type="NCBI Taxonomy" id="758793"/>
    <lineage>
        <taxon>Bacteria</taxon>
        <taxon>Pseudomonadati</taxon>
        <taxon>Pseudomonadota</taxon>
        <taxon>Betaproteobacteria</taxon>
        <taxon>Burkholderiales</taxon>
        <taxon>Burkholderiaceae</taxon>
        <taxon>Caballeronia</taxon>
    </lineage>
</organism>
<evidence type="ECO:0000256" key="1">
    <source>
        <dbReference type="ARBA" id="ARBA00004377"/>
    </source>
</evidence>
<evidence type="ECO:0000313" key="12">
    <source>
        <dbReference type="Proteomes" id="UP000013966"/>
    </source>
</evidence>
<dbReference type="EMBL" id="AP013058">
    <property type="protein sequence ID" value="BAN24571.1"/>
    <property type="molecule type" value="Genomic_DNA"/>
</dbReference>
<dbReference type="PATRIC" id="fig|758793.3.peg.2825"/>
<protein>
    <submittedName>
        <fullName evidence="11">General secretion pathway M protein</fullName>
    </submittedName>
</protein>
<comment type="subcellular location">
    <subcellularLocation>
        <location evidence="1">Cell inner membrane</location>
        <topology evidence="1">Single-pass membrane protein</topology>
    </subcellularLocation>
</comment>
<name>R4WYX3_9BURK</name>
<accession>R4WYX3</accession>
<dbReference type="GO" id="GO:0015628">
    <property type="term" value="P:protein secretion by the type II secretion system"/>
    <property type="evidence" value="ECO:0007669"/>
    <property type="project" value="InterPro"/>
</dbReference>
<evidence type="ECO:0000256" key="3">
    <source>
        <dbReference type="ARBA" id="ARBA00022448"/>
    </source>
</evidence>
<evidence type="ECO:0000256" key="6">
    <source>
        <dbReference type="ARBA" id="ARBA00022692"/>
    </source>
</evidence>
<reference evidence="11 12" key="1">
    <citation type="journal article" date="2013" name="Genome Announc.">
        <title>Complete Genome Sequence of Burkholderia sp. Strain RPE64, Bacterial Symbiont of the Bean Bug Riptortus pedestris.</title>
        <authorList>
            <person name="Shibata T.F."/>
            <person name="Maeda T."/>
            <person name="Nikoh N."/>
            <person name="Yamaguchi K."/>
            <person name="Oshima K."/>
            <person name="Hattori M."/>
            <person name="Nishiyama T."/>
            <person name="Hasebe M."/>
            <person name="Fukatsu T."/>
            <person name="Kikuchi Y."/>
            <person name="Shigenobu S."/>
        </authorList>
    </citation>
    <scope>NUCLEOTIDE SEQUENCE [LARGE SCALE GENOMIC DNA]</scope>
</reference>
<evidence type="ECO:0000256" key="10">
    <source>
        <dbReference type="SAM" id="Phobius"/>
    </source>
</evidence>
<keyword evidence="3" id="KW-0813">Transport</keyword>
<evidence type="ECO:0000256" key="8">
    <source>
        <dbReference type="ARBA" id="ARBA00022989"/>
    </source>
</evidence>
<evidence type="ECO:0000256" key="4">
    <source>
        <dbReference type="ARBA" id="ARBA00022475"/>
    </source>
</evidence>
<keyword evidence="6 10" id="KW-0812">Transmembrane</keyword>
<proteinExistence type="inferred from homology"/>
<dbReference type="KEGG" id="buo:BRPE64_ACDS28170"/>
<evidence type="ECO:0000313" key="11">
    <source>
        <dbReference type="EMBL" id="BAN24571.1"/>
    </source>
</evidence>
<evidence type="ECO:0000256" key="9">
    <source>
        <dbReference type="ARBA" id="ARBA00023136"/>
    </source>
</evidence>
<keyword evidence="4" id="KW-1003">Cell membrane</keyword>
<dbReference type="HOGENOM" id="CLU_118900_1_0_4"/>
<evidence type="ECO:0000256" key="2">
    <source>
        <dbReference type="ARBA" id="ARBA00010637"/>
    </source>
</evidence>
<dbReference type="STRING" id="758793.BRPE64_ACDS28170"/>
<keyword evidence="5" id="KW-0997">Cell inner membrane</keyword>
<dbReference type="GO" id="GO:0015627">
    <property type="term" value="C:type II protein secretion system complex"/>
    <property type="evidence" value="ECO:0007669"/>
    <property type="project" value="InterPro"/>
</dbReference>